<accession>A0ABR3A3D1</accession>
<gene>
    <name evidence="1" type="ORF">AAF712_004953</name>
</gene>
<proteinExistence type="predicted"/>
<sequence length="139" mass="15111">MDRLFPLPDDSYDISHVSGNAPDDVKRIIAYPSVFVFSINGEPERGTGYSDEVAKRLVVSEVTLVKSSEEPSKDVGRVVCDLEVTPGTGDQLRIVSTTMTMGSRTASARTEIWNTTHHRLVASGVHIKMQPSAAPSPKL</sequence>
<keyword evidence="2" id="KW-1185">Reference proteome</keyword>
<evidence type="ECO:0000313" key="1">
    <source>
        <dbReference type="EMBL" id="KAL0068050.1"/>
    </source>
</evidence>
<evidence type="ECO:0000313" key="2">
    <source>
        <dbReference type="Proteomes" id="UP001437256"/>
    </source>
</evidence>
<dbReference type="EMBL" id="JBBXMP010000021">
    <property type="protein sequence ID" value="KAL0068050.1"/>
    <property type="molecule type" value="Genomic_DNA"/>
</dbReference>
<name>A0ABR3A3D1_9AGAR</name>
<organism evidence="1 2">
    <name type="scientific">Marasmius tenuissimus</name>
    <dbReference type="NCBI Taxonomy" id="585030"/>
    <lineage>
        <taxon>Eukaryota</taxon>
        <taxon>Fungi</taxon>
        <taxon>Dikarya</taxon>
        <taxon>Basidiomycota</taxon>
        <taxon>Agaricomycotina</taxon>
        <taxon>Agaricomycetes</taxon>
        <taxon>Agaricomycetidae</taxon>
        <taxon>Agaricales</taxon>
        <taxon>Marasmiineae</taxon>
        <taxon>Marasmiaceae</taxon>
        <taxon>Marasmius</taxon>
    </lineage>
</organism>
<dbReference type="Gene3D" id="3.10.129.10">
    <property type="entry name" value="Hotdog Thioesterase"/>
    <property type="match status" value="1"/>
</dbReference>
<reference evidence="1 2" key="1">
    <citation type="submission" date="2024-05" db="EMBL/GenBank/DDBJ databases">
        <title>A draft genome resource for the thread blight pathogen Marasmius tenuissimus strain MS-2.</title>
        <authorList>
            <person name="Yulfo-Soto G.E."/>
            <person name="Baruah I.K."/>
            <person name="Amoako-Attah I."/>
            <person name="Bukari Y."/>
            <person name="Meinhardt L.W."/>
            <person name="Bailey B.A."/>
            <person name="Cohen S.P."/>
        </authorList>
    </citation>
    <scope>NUCLEOTIDE SEQUENCE [LARGE SCALE GENOMIC DNA]</scope>
    <source>
        <strain evidence="1 2">MS-2</strain>
    </source>
</reference>
<dbReference type="Proteomes" id="UP001437256">
    <property type="component" value="Unassembled WGS sequence"/>
</dbReference>
<protein>
    <submittedName>
        <fullName evidence="1">Uncharacterized protein</fullName>
    </submittedName>
</protein>
<comment type="caution">
    <text evidence="1">The sequence shown here is derived from an EMBL/GenBank/DDBJ whole genome shotgun (WGS) entry which is preliminary data.</text>
</comment>